<dbReference type="InterPro" id="IPR051694">
    <property type="entry name" value="Immunoregulatory_rcpt-like"/>
</dbReference>
<sequence length="432" mass="46299">MWRDCRKSGDKEGTPRYIGCCNTPCGSADASFRCPQDQSGWLVFTEQAVLDDFIQEHGISSSPTGTATSAPPPSSTAATTATSPEETSSGPIPPSANQTKSPGLATGSAVGLAIGCVVAGLLLGGLAAILFFRRRRQRHRTPQAEHVQVPYAAGKERDLPPQPVAANGNGDHVQLSQFLLSPSPDNEIVSGLQALNALVRQHVENNYHLQPVQQSPKSLAQALLALGFSDLQGRRSPDDIARLALDARTRPTALQHVIMRVALRSSTMSGGSGTTTSSMLPPSVALFAHSVPATERHRGNAEAVSIAMTKWRQLSAFLLHPHRSERTPLVLPEDKDGVVAQQAQQLARELDRFLGAFVARNSEQEAHLRQVLAECARFGYLLFSQRAEYRFDHEGRQGGGGTVVCPGLERVSDGEGRTLAQPHVLAAPVEDV</sequence>
<evidence type="ECO:0008006" key="9">
    <source>
        <dbReference type="Google" id="ProtNLM"/>
    </source>
</evidence>
<evidence type="ECO:0000256" key="6">
    <source>
        <dbReference type="SAM" id="Phobius"/>
    </source>
</evidence>
<keyword evidence="3 6" id="KW-1133">Transmembrane helix</keyword>
<feature type="transmembrane region" description="Helical" evidence="6">
    <location>
        <begin position="109"/>
        <end position="132"/>
    </location>
</feature>
<protein>
    <recommendedName>
        <fullName evidence="9">Transmembrane protein</fullName>
    </recommendedName>
</protein>
<evidence type="ECO:0000256" key="4">
    <source>
        <dbReference type="ARBA" id="ARBA00023136"/>
    </source>
</evidence>
<evidence type="ECO:0000256" key="1">
    <source>
        <dbReference type="ARBA" id="ARBA00004167"/>
    </source>
</evidence>
<evidence type="ECO:0000256" key="2">
    <source>
        <dbReference type="ARBA" id="ARBA00022692"/>
    </source>
</evidence>
<evidence type="ECO:0000256" key="5">
    <source>
        <dbReference type="SAM" id="MobiDB-lite"/>
    </source>
</evidence>
<keyword evidence="2 6" id="KW-0812">Transmembrane</keyword>
<accession>A0ABR1WEC3</accession>
<gene>
    <name evidence="7" type="ORF">PG996_000148</name>
</gene>
<reference evidence="7 8" key="1">
    <citation type="submission" date="2023-01" db="EMBL/GenBank/DDBJ databases">
        <title>Analysis of 21 Apiospora genomes using comparative genomics revels a genus with tremendous synthesis potential of carbohydrate active enzymes and secondary metabolites.</title>
        <authorList>
            <person name="Sorensen T."/>
        </authorList>
    </citation>
    <scope>NUCLEOTIDE SEQUENCE [LARGE SCALE GENOMIC DNA]</scope>
    <source>
        <strain evidence="7 8">CBS 83171</strain>
    </source>
</reference>
<comment type="caution">
    <text evidence="7">The sequence shown here is derived from an EMBL/GenBank/DDBJ whole genome shotgun (WGS) entry which is preliminary data.</text>
</comment>
<evidence type="ECO:0000313" key="8">
    <source>
        <dbReference type="Proteomes" id="UP001446871"/>
    </source>
</evidence>
<keyword evidence="4 6" id="KW-0472">Membrane</keyword>
<dbReference type="EMBL" id="JAQQWM010000001">
    <property type="protein sequence ID" value="KAK8081367.1"/>
    <property type="molecule type" value="Genomic_DNA"/>
</dbReference>
<feature type="compositionally biased region" description="Low complexity" evidence="5">
    <location>
        <begin position="60"/>
        <end position="90"/>
    </location>
</feature>
<proteinExistence type="predicted"/>
<comment type="subcellular location">
    <subcellularLocation>
        <location evidence="1">Membrane</location>
        <topology evidence="1">Single-pass membrane protein</topology>
    </subcellularLocation>
</comment>
<dbReference type="PANTHER" id="PTHR15549">
    <property type="entry name" value="PAIRED IMMUNOGLOBULIN-LIKE TYPE 2 RECEPTOR"/>
    <property type="match status" value="1"/>
</dbReference>
<feature type="region of interest" description="Disordered" evidence="5">
    <location>
        <begin position="58"/>
        <end position="102"/>
    </location>
</feature>
<name>A0ABR1WEC3_9PEZI</name>
<evidence type="ECO:0000256" key="3">
    <source>
        <dbReference type="ARBA" id="ARBA00022989"/>
    </source>
</evidence>
<dbReference type="Proteomes" id="UP001446871">
    <property type="component" value="Unassembled WGS sequence"/>
</dbReference>
<keyword evidence="8" id="KW-1185">Reference proteome</keyword>
<evidence type="ECO:0000313" key="7">
    <source>
        <dbReference type="EMBL" id="KAK8081367.1"/>
    </source>
</evidence>
<dbReference type="PANTHER" id="PTHR15549:SF26">
    <property type="entry name" value="AXIAL BUDDING PATTERN PROTEIN 2-RELATED"/>
    <property type="match status" value="1"/>
</dbReference>
<organism evidence="7 8">
    <name type="scientific">Apiospora saccharicola</name>
    <dbReference type="NCBI Taxonomy" id="335842"/>
    <lineage>
        <taxon>Eukaryota</taxon>
        <taxon>Fungi</taxon>
        <taxon>Dikarya</taxon>
        <taxon>Ascomycota</taxon>
        <taxon>Pezizomycotina</taxon>
        <taxon>Sordariomycetes</taxon>
        <taxon>Xylariomycetidae</taxon>
        <taxon>Amphisphaeriales</taxon>
        <taxon>Apiosporaceae</taxon>
        <taxon>Apiospora</taxon>
    </lineage>
</organism>